<evidence type="ECO:0000313" key="2">
    <source>
        <dbReference type="Proteomes" id="UP000647017"/>
    </source>
</evidence>
<dbReference type="SUPFAM" id="SSF48264">
    <property type="entry name" value="Cytochrome P450"/>
    <property type="match status" value="1"/>
</dbReference>
<dbReference type="Proteomes" id="UP000647017">
    <property type="component" value="Unassembled WGS sequence"/>
</dbReference>
<organism evidence="1 2">
    <name type="scientific">Micromonospora andamanensis</name>
    <dbReference type="NCBI Taxonomy" id="1287068"/>
    <lineage>
        <taxon>Bacteria</taxon>
        <taxon>Bacillati</taxon>
        <taxon>Actinomycetota</taxon>
        <taxon>Actinomycetes</taxon>
        <taxon>Micromonosporales</taxon>
        <taxon>Micromonosporaceae</taxon>
        <taxon>Micromonospora</taxon>
    </lineage>
</organism>
<dbReference type="EMBL" id="BOOZ01000067">
    <property type="protein sequence ID" value="GIJ12919.1"/>
    <property type="molecule type" value="Genomic_DNA"/>
</dbReference>
<reference evidence="1 2" key="1">
    <citation type="submission" date="2021-01" db="EMBL/GenBank/DDBJ databases">
        <title>Whole genome shotgun sequence of Verrucosispora andamanensis NBRC 109075.</title>
        <authorList>
            <person name="Komaki H."/>
            <person name="Tamura T."/>
        </authorList>
    </citation>
    <scope>NUCLEOTIDE SEQUENCE [LARGE SCALE GENOMIC DNA]</scope>
    <source>
        <strain evidence="1 2">NBRC 109075</strain>
    </source>
</reference>
<evidence type="ECO:0008006" key="3">
    <source>
        <dbReference type="Google" id="ProtNLM"/>
    </source>
</evidence>
<sequence>MQEIHGRAAALAVLTDPTFVVPPVPQASTGVAWLRATVVRFSVLRDDPPVPATRRQATVTGTVAGMTVEAGALVRVPLAGELAFGVGPRRCPGRAHALALVAGAHE</sequence>
<protein>
    <recommendedName>
        <fullName evidence="3">Cytochrome P450</fullName>
    </recommendedName>
</protein>
<keyword evidence="2" id="KW-1185">Reference proteome</keyword>
<dbReference type="PROSITE" id="PS00086">
    <property type="entry name" value="CYTOCHROME_P450"/>
    <property type="match status" value="1"/>
</dbReference>
<dbReference type="Gene3D" id="1.10.630.10">
    <property type="entry name" value="Cytochrome P450"/>
    <property type="match status" value="1"/>
</dbReference>
<dbReference type="InterPro" id="IPR017972">
    <property type="entry name" value="Cyt_P450_CS"/>
</dbReference>
<name>A0ABQ4I4T5_9ACTN</name>
<comment type="caution">
    <text evidence="1">The sequence shown here is derived from an EMBL/GenBank/DDBJ whole genome shotgun (WGS) entry which is preliminary data.</text>
</comment>
<dbReference type="InterPro" id="IPR036396">
    <property type="entry name" value="Cyt_P450_sf"/>
</dbReference>
<gene>
    <name evidence="1" type="ORF">Van01_61330</name>
</gene>
<accession>A0ABQ4I4T5</accession>
<evidence type="ECO:0000313" key="1">
    <source>
        <dbReference type="EMBL" id="GIJ12919.1"/>
    </source>
</evidence>
<dbReference type="RefSeq" id="WP_204015042.1">
    <property type="nucleotide sequence ID" value="NZ_BOOZ01000067.1"/>
</dbReference>
<proteinExistence type="predicted"/>